<reference evidence="3" key="1">
    <citation type="submission" date="2016-03" db="EMBL/GenBank/DDBJ databases">
        <title>Mechanisms controlling the formation of the plant cell surface in tip-growing cells are functionally conserved among land plants.</title>
        <authorList>
            <person name="Honkanen S."/>
            <person name="Jones V.A."/>
            <person name="Morieri G."/>
            <person name="Champion C."/>
            <person name="Hetherington A.J."/>
            <person name="Kelly S."/>
            <person name="Saint-Marcoux D."/>
            <person name="Proust H."/>
            <person name="Prescott H."/>
            <person name="Dolan L."/>
        </authorList>
    </citation>
    <scope>NUCLEOTIDE SEQUENCE [LARGE SCALE GENOMIC DNA]</scope>
    <source>
        <tissue evidence="3">Whole gametophyte</tissue>
    </source>
</reference>
<comment type="caution">
    <text evidence="3">The sequence shown here is derived from an EMBL/GenBank/DDBJ whole genome shotgun (WGS) entry which is preliminary data.</text>
</comment>
<sequence>MIDDEGSAAPPPNTLIDPLVRPRGLPIHVPQNLATVVVSSNLPKFYGTKDEDPSRHMERYVERLASSLITDPGYCLVWFPTTLEGEAYEWYRDHSEGHFGGWDQMQREFLNEFRPEVGQGTALRALASLKQGREEEISAYIRRFDLVCARFVGTMLNDDTLRQFFIQGFFKAGTIRGVLERSPQTLAEAKMAAREMESGGKTPTVDPNLADVEKRLNASQVGFQETMMKQMQINGLDDHELTVGSSSSSRVRRIMKKLGTQRRKVGFDFGQRPSHLRTFGVVILEDAIAGSLAKTTKFNLNSRSTGQGSHAPWVPICARERDVRASKGAMEYQKWPVILALEEEARHSQATEEGKESPKTTRRGKPLGFQGENQPSPAVFTTRSSPRQKLPPKRKDGASKLASPESEVSRPNQVSTPFSISTQSLPQDAVISDKELSQKRYFETGLANDTKSPLSQKVGKKNHSKENVETLSNMRNLKTNRKQTPSPVIGTPTTSQKAKAGASPQKQRSARG</sequence>
<evidence type="ECO:0000313" key="3">
    <source>
        <dbReference type="EMBL" id="OAE23929.1"/>
    </source>
</evidence>
<dbReference type="Pfam" id="PF03732">
    <property type="entry name" value="Retrotrans_gag"/>
    <property type="match status" value="1"/>
</dbReference>
<feature type="compositionally biased region" description="Basic and acidic residues" evidence="1">
    <location>
        <begin position="346"/>
        <end position="359"/>
    </location>
</feature>
<dbReference type="AlphaFoldDB" id="A0A176VSY8"/>
<protein>
    <recommendedName>
        <fullName evidence="2">Retrotransposon gag domain-containing protein</fullName>
    </recommendedName>
</protein>
<evidence type="ECO:0000259" key="2">
    <source>
        <dbReference type="Pfam" id="PF03732"/>
    </source>
</evidence>
<feature type="region of interest" description="Disordered" evidence="1">
    <location>
        <begin position="442"/>
        <end position="512"/>
    </location>
</feature>
<feature type="compositionally biased region" description="Polar residues" evidence="1">
    <location>
        <begin position="371"/>
        <end position="387"/>
    </location>
</feature>
<dbReference type="PANTHER" id="PTHR48304">
    <property type="entry name" value="QLQ DOMAIN-CONTAINING PROTEIN"/>
    <property type="match status" value="1"/>
</dbReference>
<keyword evidence="4" id="KW-1185">Reference proteome</keyword>
<dbReference type="PANTHER" id="PTHR48304:SF1">
    <property type="entry name" value="QLQ DOMAIN-CONTAINING PROTEIN"/>
    <property type="match status" value="1"/>
</dbReference>
<feature type="compositionally biased region" description="Polar residues" evidence="1">
    <location>
        <begin position="409"/>
        <end position="426"/>
    </location>
</feature>
<accession>A0A176VSY8</accession>
<evidence type="ECO:0000313" key="4">
    <source>
        <dbReference type="Proteomes" id="UP000077202"/>
    </source>
</evidence>
<feature type="compositionally biased region" description="Polar residues" evidence="1">
    <location>
        <begin position="469"/>
        <end position="497"/>
    </location>
</feature>
<dbReference type="Proteomes" id="UP000077202">
    <property type="component" value="Unassembled WGS sequence"/>
</dbReference>
<proteinExistence type="predicted"/>
<feature type="domain" description="Retrotransposon gag" evidence="2">
    <location>
        <begin position="79"/>
        <end position="168"/>
    </location>
</feature>
<name>A0A176VSY8_MARPO</name>
<feature type="region of interest" description="Disordered" evidence="1">
    <location>
        <begin position="346"/>
        <end position="426"/>
    </location>
</feature>
<dbReference type="EMBL" id="LVLJ01002730">
    <property type="protein sequence ID" value="OAE23929.1"/>
    <property type="molecule type" value="Genomic_DNA"/>
</dbReference>
<evidence type="ECO:0000256" key="1">
    <source>
        <dbReference type="SAM" id="MobiDB-lite"/>
    </source>
</evidence>
<gene>
    <name evidence="3" type="ORF">AXG93_1217s1410</name>
</gene>
<dbReference type="InterPro" id="IPR005162">
    <property type="entry name" value="Retrotrans_gag_dom"/>
</dbReference>
<organism evidence="3 4">
    <name type="scientific">Marchantia polymorpha subsp. ruderalis</name>
    <dbReference type="NCBI Taxonomy" id="1480154"/>
    <lineage>
        <taxon>Eukaryota</taxon>
        <taxon>Viridiplantae</taxon>
        <taxon>Streptophyta</taxon>
        <taxon>Embryophyta</taxon>
        <taxon>Marchantiophyta</taxon>
        <taxon>Marchantiopsida</taxon>
        <taxon>Marchantiidae</taxon>
        <taxon>Marchantiales</taxon>
        <taxon>Marchantiaceae</taxon>
        <taxon>Marchantia</taxon>
    </lineage>
</organism>